<dbReference type="NCBIfam" id="NF040628">
    <property type="entry name" value="GT-D_rel"/>
    <property type="match status" value="1"/>
</dbReference>
<keyword evidence="4" id="KW-1185">Reference proteome</keyword>
<dbReference type="InterPro" id="IPR049785">
    <property type="entry name" value="GT-D-like_firm"/>
</dbReference>
<evidence type="ECO:0000313" key="4">
    <source>
        <dbReference type="Proteomes" id="UP001597541"/>
    </source>
</evidence>
<dbReference type="InterPro" id="IPR055171">
    <property type="entry name" value="GT-D-like"/>
</dbReference>
<gene>
    <name evidence="3" type="ORF">ACFSUF_07985</name>
</gene>
<feature type="domain" description="GT-D fold-like" evidence="2">
    <location>
        <begin position="128"/>
        <end position="338"/>
    </location>
</feature>
<reference evidence="4" key="1">
    <citation type="journal article" date="2019" name="Int. J. Syst. Evol. Microbiol.">
        <title>The Global Catalogue of Microorganisms (GCM) 10K type strain sequencing project: providing services to taxonomists for standard genome sequencing and annotation.</title>
        <authorList>
            <consortium name="The Broad Institute Genomics Platform"/>
            <consortium name="The Broad Institute Genome Sequencing Center for Infectious Disease"/>
            <person name="Wu L."/>
            <person name="Ma J."/>
        </authorList>
    </citation>
    <scope>NUCLEOTIDE SEQUENCE [LARGE SCALE GENOMIC DNA]</scope>
    <source>
        <strain evidence="4">KCTC 3950</strain>
    </source>
</reference>
<evidence type="ECO:0000259" key="2">
    <source>
        <dbReference type="Pfam" id="PF22882"/>
    </source>
</evidence>
<feature type="compositionally biased region" description="Basic residues" evidence="1">
    <location>
        <begin position="10"/>
        <end position="33"/>
    </location>
</feature>
<dbReference type="Pfam" id="PF22882">
    <property type="entry name" value="GT-D-like"/>
    <property type="match status" value="1"/>
</dbReference>
<dbReference type="Proteomes" id="UP001597541">
    <property type="component" value="Unassembled WGS sequence"/>
</dbReference>
<evidence type="ECO:0000313" key="3">
    <source>
        <dbReference type="EMBL" id="MFD2612358.1"/>
    </source>
</evidence>
<accession>A0ABW5PCP2</accession>
<sequence length="345" mass="37218">MPRAAAPKTAVRRSRTRYRSRSNRKAAARKPLGKRISAAAAAQQTSAAYDKGYDTGYNRALLELGGSSAHDENQRYDEGFRRGFYAGGDGIVDSILPDLDLLPEVHVTQILAAGIEQLRPLQHRVMGAPEVAERILQALEAKAPLSVVRLGDGELLTLAQETVMPVEEVQSAGSFLAYAGVQVPDLASRDQLLASVKLADIVGIPKIRLPYFQPLAFAVLKAHGMEYRDMALTLSTINYSLYLEGFFRTILAGRRVLTVGNSAEPLSRFLGSSGVHVAGAVSPVHGMFDIPRVMEEIHRHDFDLALVGAGIPAVVISQRIAGQMGKVAIDFGHLADSMIKGEAPL</sequence>
<organism evidence="3 4">
    <name type="scientific">Paenibacillus gansuensis</name>
    <dbReference type="NCBI Taxonomy" id="306542"/>
    <lineage>
        <taxon>Bacteria</taxon>
        <taxon>Bacillati</taxon>
        <taxon>Bacillota</taxon>
        <taxon>Bacilli</taxon>
        <taxon>Bacillales</taxon>
        <taxon>Paenibacillaceae</taxon>
        <taxon>Paenibacillus</taxon>
    </lineage>
</organism>
<evidence type="ECO:0000256" key="1">
    <source>
        <dbReference type="SAM" id="MobiDB-lite"/>
    </source>
</evidence>
<name>A0ABW5PCP2_9BACL</name>
<dbReference type="RefSeq" id="WP_377601861.1">
    <property type="nucleotide sequence ID" value="NZ_JBHUME010000007.1"/>
</dbReference>
<comment type="caution">
    <text evidence="3">The sequence shown here is derived from an EMBL/GenBank/DDBJ whole genome shotgun (WGS) entry which is preliminary data.</text>
</comment>
<protein>
    <submittedName>
        <fullName evidence="3">GT-D fold domain-containing glycosyltransferase</fullName>
    </submittedName>
</protein>
<proteinExistence type="predicted"/>
<dbReference type="EMBL" id="JBHUME010000007">
    <property type="protein sequence ID" value="MFD2612358.1"/>
    <property type="molecule type" value="Genomic_DNA"/>
</dbReference>
<feature type="region of interest" description="Disordered" evidence="1">
    <location>
        <begin position="1"/>
        <end position="35"/>
    </location>
</feature>